<keyword evidence="4" id="KW-0808">Transferase</keyword>
<feature type="domain" description="DAGKc" evidence="13">
    <location>
        <begin position="1"/>
        <end position="128"/>
    </location>
</feature>
<proteinExistence type="inferred from homology"/>
<dbReference type="Gene3D" id="2.60.200.40">
    <property type="match status" value="1"/>
</dbReference>
<keyword evidence="6" id="KW-0547">Nucleotide-binding</keyword>
<comment type="similarity">
    <text evidence="2">Belongs to the diacylglycerol/lipid kinase family.</text>
</comment>
<dbReference type="EMBL" id="PGVA01000031">
    <property type="protein sequence ID" value="PLR81775.1"/>
    <property type="molecule type" value="Genomic_DNA"/>
</dbReference>
<dbReference type="InterPro" id="IPR045540">
    <property type="entry name" value="YegS/DAGK_C"/>
</dbReference>
<keyword evidence="3" id="KW-0444">Lipid biosynthesis</keyword>
<keyword evidence="7 14" id="KW-0418">Kinase</keyword>
<keyword evidence="11" id="KW-0594">Phospholipid biosynthesis</keyword>
<dbReference type="GO" id="GO:0005524">
    <property type="term" value="F:ATP binding"/>
    <property type="evidence" value="ECO:0007669"/>
    <property type="project" value="UniProtKB-KW"/>
</dbReference>
<gene>
    <name evidence="14" type="ORF">CU635_14170</name>
    <name evidence="15" type="ORF">CVD25_11450</name>
</gene>
<evidence type="ECO:0000256" key="9">
    <source>
        <dbReference type="ARBA" id="ARBA00022842"/>
    </source>
</evidence>
<sequence>MFCFIVNKASGNGKALKVWYQIEKMLKEKNVFYCVHFTQKPKHATALVRELIHNEKVSVMVAVGGDGTIHEVVNGLVGTNIPLGIIPAGSGNDFSRGLGIPLKHDRALERILSGKPQIIDIGKVNSTLFCTVAGIGFDGEVARLANESKYKKFFNVIRMGRISYIISALNVLLRYKPMNMSLIIDNKLHNIPKAWLIAVANLPFYAGGLVICPEAESNDGFFDVCIVQEMSKWELLCIFPLVFKGKHTSSPSIKIIKGKQLEIYSSSALLVHGDGEVIGQTPARITIKPCALYVL</sequence>
<dbReference type="AlphaFoldDB" id="A0A2N5GK49"/>
<evidence type="ECO:0000256" key="2">
    <source>
        <dbReference type="ARBA" id="ARBA00005983"/>
    </source>
</evidence>
<evidence type="ECO:0000313" key="15">
    <source>
        <dbReference type="EMBL" id="PLR96721.1"/>
    </source>
</evidence>
<dbReference type="Proteomes" id="UP000235114">
    <property type="component" value="Unassembled WGS sequence"/>
</dbReference>
<evidence type="ECO:0000256" key="12">
    <source>
        <dbReference type="ARBA" id="ARBA00023264"/>
    </source>
</evidence>
<dbReference type="NCBIfam" id="TIGR00147">
    <property type="entry name" value="YegS/Rv2252/BmrU family lipid kinase"/>
    <property type="match status" value="1"/>
</dbReference>
<organism evidence="14 16">
    <name type="scientific">Bacillus canaveralius</name>
    <dbReference type="NCBI Taxonomy" id="1403243"/>
    <lineage>
        <taxon>Bacteria</taxon>
        <taxon>Bacillati</taxon>
        <taxon>Bacillota</taxon>
        <taxon>Bacilli</taxon>
        <taxon>Bacillales</taxon>
        <taxon>Bacillaceae</taxon>
        <taxon>Bacillus</taxon>
    </lineage>
</organism>
<keyword evidence="12" id="KW-1208">Phospholipid metabolism</keyword>
<name>A0A2N5GK49_9BACI</name>
<dbReference type="GO" id="GO:0046872">
    <property type="term" value="F:metal ion binding"/>
    <property type="evidence" value="ECO:0007669"/>
    <property type="project" value="UniProtKB-KW"/>
</dbReference>
<evidence type="ECO:0000256" key="4">
    <source>
        <dbReference type="ARBA" id="ARBA00022679"/>
    </source>
</evidence>
<keyword evidence="10" id="KW-0443">Lipid metabolism</keyword>
<evidence type="ECO:0000256" key="8">
    <source>
        <dbReference type="ARBA" id="ARBA00022840"/>
    </source>
</evidence>
<dbReference type="EMBL" id="PGVD01000029">
    <property type="protein sequence ID" value="PLR96721.1"/>
    <property type="molecule type" value="Genomic_DNA"/>
</dbReference>
<evidence type="ECO:0000256" key="11">
    <source>
        <dbReference type="ARBA" id="ARBA00023209"/>
    </source>
</evidence>
<dbReference type="PANTHER" id="PTHR12358:SF106">
    <property type="entry name" value="LIPID KINASE YEGS"/>
    <property type="match status" value="1"/>
</dbReference>
<evidence type="ECO:0000256" key="10">
    <source>
        <dbReference type="ARBA" id="ARBA00023098"/>
    </source>
</evidence>
<dbReference type="InterPro" id="IPR005218">
    <property type="entry name" value="Diacylglycerol/lipid_kinase"/>
</dbReference>
<dbReference type="Gene3D" id="3.40.50.10330">
    <property type="entry name" value="Probable inorganic polyphosphate/atp-NAD kinase, domain 1"/>
    <property type="match status" value="1"/>
</dbReference>
<keyword evidence="17" id="KW-1185">Reference proteome</keyword>
<dbReference type="InterPro" id="IPR001206">
    <property type="entry name" value="Diacylglycerol_kinase_cat_dom"/>
</dbReference>
<comment type="cofactor">
    <cofactor evidence="1">
        <name>Mg(2+)</name>
        <dbReference type="ChEBI" id="CHEBI:18420"/>
    </cofactor>
</comment>
<reference evidence="14 16" key="1">
    <citation type="submission" date="2017-11" db="EMBL/GenBank/DDBJ databases">
        <title>Comparitive Functional Genomics of Dry Heat Resistant strains isolated from the Viking Spacecraft.</title>
        <authorList>
            <person name="Seuylemezian A."/>
            <person name="Cooper K."/>
            <person name="Vaishampayan P."/>
        </authorList>
    </citation>
    <scope>NUCLEOTIDE SEQUENCE [LARGE SCALE GENOMIC DNA]</scope>
    <source>
        <strain evidence="14 16">M4.6</strain>
    </source>
</reference>
<dbReference type="GO" id="GO:0005886">
    <property type="term" value="C:plasma membrane"/>
    <property type="evidence" value="ECO:0007669"/>
    <property type="project" value="TreeGrafter"/>
</dbReference>
<dbReference type="GO" id="GO:0016301">
    <property type="term" value="F:kinase activity"/>
    <property type="evidence" value="ECO:0007669"/>
    <property type="project" value="UniProtKB-KW"/>
</dbReference>
<evidence type="ECO:0000256" key="7">
    <source>
        <dbReference type="ARBA" id="ARBA00022777"/>
    </source>
</evidence>
<evidence type="ECO:0000256" key="3">
    <source>
        <dbReference type="ARBA" id="ARBA00022516"/>
    </source>
</evidence>
<dbReference type="Pfam" id="PF00781">
    <property type="entry name" value="DAGK_cat"/>
    <property type="match status" value="1"/>
</dbReference>
<accession>A0A2N5GK49</accession>
<dbReference type="InterPro" id="IPR017438">
    <property type="entry name" value="ATP-NAD_kinase_N"/>
</dbReference>
<evidence type="ECO:0000313" key="17">
    <source>
        <dbReference type="Proteomes" id="UP000235114"/>
    </source>
</evidence>
<dbReference type="OrthoDB" id="9786026at2"/>
<dbReference type="PROSITE" id="PS50146">
    <property type="entry name" value="DAGK"/>
    <property type="match status" value="1"/>
</dbReference>
<comment type="caution">
    <text evidence="14">The sequence shown here is derived from an EMBL/GenBank/DDBJ whole genome shotgun (WGS) entry which is preliminary data.</text>
</comment>
<evidence type="ECO:0000259" key="13">
    <source>
        <dbReference type="PROSITE" id="PS50146"/>
    </source>
</evidence>
<evidence type="ECO:0000256" key="5">
    <source>
        <dbReference type="ARBA" id="ARBA00022723"/>
    </source>
</evidence>
<keyword evidence="8" id="KW-0067">ATP-binding</keyword>
<dbReference type="InterPro" id="IPR050187">
    <property type="entry name" value="Lipid_Phosphate_FormReg"/>
</dbReference>
<reference evidence="15 17" key="2">
    <citation type="submission" date="2017-12" db="EMBL/GenBank/DDBJ databases">
        <title>Comparative Functional Genomics of Dry Heat Resistant strains isolated from the Viking Spacecraft.</title>
        <authorList>
            <person name="Seuylemezian A."/>
            <person name="Cooper K."/>
            <person name="Vaishampayan P."/>
        </authorList>
    </citation>
    <scope>NUCLEOTIDE SEQUENCE [LARGE SCALE GENOMIC DNA]</scope>
    <source>
        <strain evidence="15 17">ATCC 29669</strain>
    </source>
</reference>
<evidence type="ECO:0000313" key="16">
    <source>
        <dbReference type="Proteomes" id="UP000234951"/>
    </source>
</evidence>
<evidence type="ECO:0000256" key="6">
    <source>
        <dbReference type="ARBA" id="ARBA00022741"/>
    </source>
</evidence>
<dbReference type="Pfam" id="PF19279">
    <property type="entry name" value="YegS_C"/>
    <property type="match status" value="1"/>
</dbReference>
<dbReference type="PANTHER" id="PTHR12358">
    <property type="entry name" value="SPHINGOSINE KINASE"/>
    <property type="match status" value="1"/>
</dbReference>
<evidence type="ECO:0000313" key="14">
    <source>
        <dbReference type="EMBL" id="PLR81775.1"/>
    </source>
</evidence>
<keyword evidence="9" id="KW-0460">Magnesium</keyword>
<dbReference type="Proteomes" id="UP000234951">
    <property type="component" value="Unassembled WGS sequence"/>
</dbReference>
<keyword evidence="5" id="KW-0479">Metal-binding</keyword>
<dbReference type="SMART" id="SM00046">
    <property type="entry name" value="DAGKc"/>
    <property type="match status" value="1"/>
</dbReference>
<protein>
    <submittedName>
        <fullName evidence="14">Lipid kinase</fullName>
    </submittedName>
</protein>
<dbReference type="InterPro" id="IPR016064">
    <property type="entry name" value="NAD/diacylglycerol_kinase_sf"/>
</dbReference>
<evidence type="ECO:0000256" key="1">
    <source>
        <dbReference type="ARBA" id="ARBA00001946"/>
    </source>
</evidence>
<dbReference type="SUPFAM" id="SSF111331">
    <property type="entry name" value="NAD kinase/diacylglycerol kinase-like"/>
    <property type="match status" value="1"/>
</dbReference>
<dbReference type="GO" id="GO:0008654">
    <property type="term" value="P:phospholipid biosynthetic process"/>
    <property type="evidence" value="ECO:0007669"/>
    <property type="project" value="UniProtKB-KW"/>
</dbReference>